<evidence type="ECO:0000313" key="5">
    <source>
        <dbReference type="EMBL" id="ETD24938.1"/>
    </source>
</evidence>
<evidence type="ECO:0000256" key="3">
    <source>
        <dbReference type="PIRSR" id="PIRSR000390-2"/>
    </source>
</evidence>
<dbReference type="NCBIfam" id="NF008687">
    <property type="entry name" value="PRK11706.1"/>
    <property type="match status" value="1"/>
</dbReference>
<evidence type="ECO:0000256" key="1">
    <source>
        <dbReference type="ARBA" id="ARBA00037999"/>
    </source>
</evidence>
<dbReference type="OrthoDB" id="9766188at2"/>
<dbReference type="AlphaFoldDB" id="V8CC24"/>
<dbReference type="HOGENOM" id="CLU_033332_0_2_7"/>
<accession>V8CC24</accession>
<feature type="active site" description="Proton acceptor" evidence="2">
    <location>
        <position position="183"/>
    </location>
</feature>
<name>V8CC24_9HELI</name>
<dbReference type="InterPro" id="IPR000653">
    <property type="entry name" value="DegT/StrS_aminotransferase"/>
</dbReference>
<gene>
    <name evidence="5" type="ORF">HMPREF2086_00272</name>
</gene>
<sequence length="379" mass="43019">MQAIPFNKPFAIDKEFEYIQDAIENSIIRGDGIYTQKCHNFLESYLPAKRCLLTHSCTAALEMAAILADIKQGDEVIMPSYTFVSTANAFVLRGGVPVFVDIKPDTKNINEELIESAITKKTKAIVPVHYAGVACDMDKIMQIASKHNLIVIEDAAQGVSSTYNGQKLGTIGDIGCFSFHETKNVISGEGGAIIINNDKFIQRAEIIREKGTNRSQFFRGEVDKYTWVDVGSSYLPSDIIAAFLYAQLQNIDKINNKRLEIWNEYHQFFENYEKEGLINRPIVPPNCTHNAHMYYITFKNLQKRSEFIAFLKENGINPVFHYIPLHSSPAGIKFAKTMGDMSITNQVADTLVRMPLFYRLCDEDMRHIKSIVERFFEKL</sequence>
<dbReference type="PANTHER" id="PTHR30244:SF34">
    <property type="entry name" value="DTDP-4-AMINO-4,6-DIDEOXYGALACTOSE TRANSAMINASE"/>
    <property type="match status" value="1"/>
</dbReference>
<dbReference type="PANTHER" id="PTHR30244">
    <property type="entry name" value="TRANSAMINASE"/>
    <property type="match status" value="1"/>
</dbReference>
<dbReference type="InterPro" id="IPR012749">
    <property type="entry name" value="WecE-like"/>
</dbReference>
<evidence type="ECO:0008006" key="7">
    <source>
        <dbReference type="Google" id="ProtNLM"/>
    </source>
</evidence>
<dbReference type="GO" id="GO:0019180">
    <property type="term" value="F:dTDP-4-amino-4,6-dideoxygalactose transaminase activity"/>
    <property type="evidence" value="ECO:0007669"/>
    <property type="project" value="TreeGrafter"/>
</dbReference>
<dbReference type="PATRIC" id="fig|1357400.3.peg.380"/>
<dbReference type="eggNOG" id="COG0399">
    <property type="taxonomic scope" value="Bacteria"/>
</dbReference>
<dbReference type="STRING" id="1357400.HMPREF2086_00272"/>
<keyword evidence="3 4" id="KW-0663">Pyridoxal phosphate</keyword>
<dbReference type="Gene3D" id="3.40.640.10">
    <property type="entry name" value="Type I PLP-dependent aspartate aminotransferase-like (Major domain)"/>
    <property type="match status" value="1"/>
</dbReference>
<dbReference type="FunFam" id="3.40.640.10:FF:000037">
    <property type="entry name" value="dTDP-4-amino-4,6-dideoxygalactose transaminase"/>
    <property type="match status" value="1"/>
</dbReference>
<protein>
    <recommendedName>
        <fullName evidence="7">TDP-4-keto-6-deoxy-D-glucose transaminase</fullName>
    </recommendedName>
</protein>
<dbReference type="CDD" id="cd00616">
    <property type="entry name" value="AHBA_syn"/>
    <property type="match status" value="1"/>
</dbReference>
<dbReference type="GO" id="GO:0000271">
    <property type="term" value="P:polysaccharide biosynthetic process"/>
    <property type="evidence" value="ECO:0007669"/>
    <property type="project" value="TreeGrafter"/>
</dbReference>
<dbReference type="Pfam" id="PF01041">
    <property type="entry name" value="DegT_DnrJ_EryC1"/>
    <property type="match status" value="1"/>
</dbReference>
<proteinExistence type="inferred from homology"/>
<comment type="caution">
    <text evidence="5">The sequence shown here is derived from an EMBL/GenBank/DDBJ whole genome shotgun (WGS) entry which is preliminary data.</text>
</comment>
<evidence type="ECO:0000256" key="4">
    <source>
        <dbReference type="RuleBase" id="RU004508"/>
    </source>
</evidence>
<feature type="modified residue" description="N6-(pyridoxal phosphate)lysine" evidence="3">
    <location>
        <position position="183"/>
    </location>
</feature>
<dbReference type="InterPro" id="IPR015424">
    <property type="entry name" value="PyrdxlP-dep_Trfase"/>
</dbReference>
<reference evidence="5 6" key="1">
    <citation type="journal article" date="2014" name="Genome Announc.">
        <title>Draft genome sequences of six enterohepatic helicobacter species isolated from humans and one from rhesus macaques.</title>
        <authorList>
            <person name="Shen Z."/>
            <person name="Sheh A."/>
            <person name="Young S.K."/>
            <person name="Abouelliel A."/>
            <person name="Ward D.V."/>
            <person name="Earl A.M."/>
            <person name="Fox J.G."/>
        </authorList>
    </citation>
    <scope>NUCLEOTIDE SEQUENCE [LARGE SCALE GENOMIC DNA]</scope>
    <source>
        <strain evidence="5 6">MIT 99-5501</strain>
    </source>
</reference>
<dbReference type="NCBIfam" id="TIGR02379">
    <property type="entry name" value="ECA_wecE"/>
    <property type="match status" value="1"/>
</dbReference>
<evidence type="ECO:0000313" key="6">
    <source>
        <dbReference type="Proteomes" id="UP000018731"/>
    </source>
</evidence>
<organism evidence="5 6">
    <name type="scientific">Helicobacter macacae MIT 99-5501</name>
    <dbReference type="NCBI Taxonomy" id="1357400"/>
    <lineage>
        <taxon>Bacteria</taxon>
        <taxon>Pseudomonadati</taxon>
        <taxon>Campylobacterota</taxon>
        <taxon>Epsilonproteobacteria</taxon>
        <taxon>Campylobacterales</taxon>
        <taxon>Helicobacteraceae</taxon>
        <taxon>Helicobacter</taxon>
    </lineage>
</organism>
<dbReference type="SUPFAM" id="SSF53383">
    <property type="entry name" value="PLP-dependent transferases"/>
    <property type="match status" value="1"/>
</dbReference>
<dbReference type="EMBL" id="AZJI01000001">
    <property type="protein sequence ID" value="ETD24938.1"/>
    <property type="molecule type" value="Genomic_DNA"/>
</dbReference>
<keyword evidence="6" id="KW-1185">Reference proteome</keyword>
<dbReference type="InterPro" id="IPR015421">
    <property type="entry name" value="PyrdxlP-dep_Trfase_major"/>
</dbReference>
<dbReference type="RefSeq" id="WP_023926940.1">
    <property type="nucleotide sequence ID" value="NZ_KI669454.1"/>
</dbReference>
<comment type="similarity">
    <text evidence="1 4">Belongs to the DegT/DnrJ/EryC1 family.</text>
</comment>
<dbReference type="PIRSF" id="PIRSF000390">
    <property type="entry name" value="PLP_StrS"/>
    <property type="match status" value="1"/>
</dbReference>
<evidence type="ECO:0000256" key="2">
    <source>
        <dbReference type="PIRSR" id="PIRSR000390-1"/>
    </source>
</evidence>
<dbReference type="Proteomes" id="UP000018731">
    <property type="component" value="Unassembled WGS sequence"/>
</dbReference>
<dbReference type="GO" id="GO:0030170">
    <property type="term" value="F:pyridoxal phosphate binding"/>
    <property type="evidence" value="ECO:0007669"/>
    <property type="project" value="TreeGrafter"/>
</dbReference>